<accession>A0A1X7UP62</accession>
<keyword evidence="1" id="KW-0175">Coiled coil</keyword>
<evidence type="ECO:0000256" key="1">
    <source>
        <dbReference type="SAM" id="Coils"/>
    </source>
</evidence>
<evidence type="ECO:0000256" key="2">
    <source>
        <dbReference type="SAM" id="MobiDB-lite"/>
    </source>
</evidence>
<reference evidence="4" key="1">
    <citation type="submission" date="2017-05" db="UniProtKB">
        <authorList>
            <consortium name="EnsemblMetazoa"/>
        </authorList>
    </citation>
    <scope>IDENTIFICATION</scope>
</reference>
<evidence type="ECO:0000313" key="4">
    <source>
        <dbReference type="EnsemblMetazoa" id="Aqu2.1.29192_001"/>
    </source>
</evidence>
<protein>
    <recommendedName>
        <fullName evidence="3">Myb/SANT-like DNA-binding domain-containing protein</fullName>
    </recommendedName>
</protein>
<dbReference type="AlphaFoldDB" id="A0A1X7UP62"/>
<dbReference type="eggNOG" id="ENOG502T13Z">
    <property type="taxonomic scope" value="Eukaryota"/>
</dbReference>
<feature type="region of interest" description="Disordered" evidence="2">
    <location>
        <begin position="121"/>
        <end position="184"/>
    </location>
</feature>
<proteinExistence type="predicted"/>
<dbReference type="InterPro" id="IPR044822">
    <property type="entry name" value="Myb_DNA-bind_4"/>
</dbReference>
<dbReference type="FunFam" id="1.10.10.60:FF:000032">
    <property type="entry name" value="Zinc finger and SCAN domain-containing 20"/>
    <property type="match status" value="1"/>
</dbReference>
<evidence type="ECO:0000259" key="3">
    <source>
        <dbReference type="Pfam" id="PF13837"/>
    </source>
</evidence>
<dbReference type="PANTHER" id="PTHR47595:SF1">
    <property type="entry name" value="MYB_SANT-LIKE DNA-BINDING DOMAIN-CONTAINING PROTEIN"/>
    <property type="match status" value="1"/>
</dbReference>
<sequence>MAGGWTEVETCALIDVWGDADVQHQLDSVSRNRHIYEKISTDLNNLGYHKTWQQCKTKVKNLTQRYRKLRDGHCVTGTGRSEWHLYDKIDAILGTRVSSDPPLVLDSGALEASIITDMTEPEVSPFDEHNDSGNSRSTSVENNITEETSTEQETTIDSHPETTSDEATSIVMTPPVTTKKKRVRKPNKGDLLTNLLKFEEDLEKREIEREEKRLKLEIEREEKRRQIMLEV</sequence>
<feature type="coiled-coil region" evidence="1">
    <location>
        <begin position="195"/>
        <end position="224"/>
    </location>
</feature>
<organism evidence="4">
    <name type="scientific">Amphimedon queenslandica</name>
    <name type="common">Sponge</name>
    <dbReference type="NCBI Taxonomy" id="400682"/>
    <lineage>
        <taxon>Eukaryota</taxon>
        <taxon>Metazoa</taxon>
        <taxon>Porifera</taxon>
        <taxon>Demospongiae</taxon>
        <taxon>Heteroscleromorpha</taxon>
        <taxon>Haplosclerida</taxon>
        <taxon>Niphatidae</taxon>
        <taxon>Amphimedon</taxon>
    </lineage>
</organism>
<dbReference type="InParanoid" id="A0A1X7UP62"/>
<dbReference type="OrthoDB" id="691673at2759"/>
<name>A0A1X7UP62_AMPQE</name>
<feature type="domain" description="Myb/SANT-like DNA-binding" evidence="3">
    <location>
        <begin position="5"/>
        <end position="92"/>
    </location>
</feature>
<dbReference type="PANTHER" id="PTHR47595">
    <property type="entry name" value="HEAT SHOCK 70 KDA PROTEIN 14"/>
    <property type="match status" value="1"/>
</dbReference>
<feature type="compositionally biased region" description="Low complexity" evidence="2">
    <location>
        <begin position="137"/>
        <end position="155"/>
    </location>
</feature>
<dbReference type="Gene3D" id="1.10.10.60">
    <property type="entry name" value="Homeodomain-like"/>
    <property type="match status" value="1"/>
</dbReference>
<dbReference type="Pfam" id="PF13837">
    <property type="entry name" value="Myb_DNA-bind_4"/>
    <property type="match status" value="1"/>
</dbReference>
<dbReference type="EnsemblMetazoa" id="Aqu2.1.29192_001">
    <property type="protein sequence ID" value="Aqu2.1.29192_001"/>
    <property type="gene ID" value="Aqu2.1.29192"/>
</dbReference>